<proteinExistence type="inferred from homology"/>
<comment type="caution">
    <text evidence="9">The sequence shown here is derived from an EMBL/GenBank/DDBJ whole genome shotgun (WGS) entry which is preliminary data.</text>
</comment>
<feature type="signal peptide" evidence="6">
    <location>
        <begin position="1"/>
        <end position="27"/>
    </location>
</feature>
<protein>
    <recommendedName>
        <fullName evidence="11">Starch-binding associating with outer membrane</fullName>
    </recommendedName>
</protein>
<evidence type="ECO:0000256" key="3">
    <source>
        <dbReference type="ARBA" id="ARBA00022729"/>
    </source>
</evidence>
<feature type="domain" description="SusD-like N-terminal" evidence="8">
    <location>
        <begin position="99"/>
        <end position="245"/>
    </location>
</feature>
<evidence type="ECO:0008006" key="11">
    <source>
        <dbReference type="Google" id="ProtNLM"/>
    </source>
</evidence>
<comment type="similarity">
    <text evidence="2">Belongs to the SusD family.</text>
</comment>
<dbReference type="InterPro" id="IPR011990">
    <property type="entry name" value="TPR-like_helical_dom_sf"/>
</dbReference>
<keyword evidence="3 6" id="KW-0732">Signal</keyword>
<keyword evidence="4" id="KW-0472">Membrane</keyword>
<dbReference type="InterPro" id="IPR033985">
    <property type="entry name" value="SusD-like_N"/>
</dbReference>
<comment type="subcellular location">
    <subcellularLocation>
        <location evidence="1">Cell outer membrane</location>
    </subcellularLocation>
</comment>
<evidence type="ECO:0000259" key="7">
    <source>
        <dbReference type="Pfam" id="PF07980"/>
    </source>
</evidence>
<dbReference type="RefSeq" id="WP_018473832.1">
    <property type="nucleotide sequence ID" value="NZ_BMWX01000012.1"/>
</dbReference>
<evidence type="ECO:0000256" key="4">
    <source>
        <dbReference type="ARBA" id="ARBA00023136"/>
    </source>
</evidence>
<evidence type="ECO:0000256" key="1">
    <source>
        <dbReference type="ARBA" id="ARBA00004442"/>
    </source>
</evidence>
<organism evidence="9 10">
    <name type="scientific">Echinicola pacifica</name>
    <dbReference type="NCBI Taxonomy" id="346377"/>
    <lineage>
        <taxon>Bacteria</taxon>
        <taxon>Pseudomonadati</taxon>
        <taxon>Bacteroidota</taxon>
        <taxon>Cytophagia</taxon>
        <taxon>Cytophagales</taxon>
        <taxon>Cyclobacteriaceae</taxon>
        <taxon>Echinicola</taxon>
    </lineage>
</organism>
<reference evidence="9" key="2">
    <citation type="submission" date="2020-09" db="EMBL/GenBank/DDBJ databases">
        <authorList>
            <person name="Sun Q."/>
            <person name="Kim S."/>
        </authorList>
    </citation>
    <scope>NUCLEOTIDE SEQUENCE</scope>
    <source>
        <strain evidence="9">KCTC 12368</strain>
    </source>
</reference>
<evidence type="ECO:0000256" key="5">
    <source>
        <dbReference type="ARBA" id="ARBA00023237"/>
    </source>
</evidence>
<dbReference type="GO" id="GO:0009279">
    <property type="term" value="C:cell outer membrane"/>
    <property type="evidence" value="ECO:0007669"/>
    <property type="project" value="UniProtKB-SubCell"/>
</dbReference>
<dbReference type="PROSITE" id="PS51257">
    <property type="entry name" value="PROKAR_LIPOPROTEIN"/>
    <property type="match status" value="1"/>
</dbReference>
<evidence type="ECO:0000259" key="8">
    <source>
        <dbReference type="Pfam" id="PF14322"/>
    </source>
</evidence>
<gene>
    <name evidence="9" type="ORF">GCM10007049_39070</name>
</gene>
<dbReference type="InterPro" id="IPR012944">
    <property type="entry name" value="SusD_RagB_dom"/>
</dbReference>
<dbReference type="CDD" id="cd08977">
    <property type="entry name" value="SusD"/>
    <property type="match status" value="1"/>
</dbReference>
<evidence type="ECO:0000256" key="2">
    <source>
        <dbReference type="ARBA" id="ARBA00006275"/>
    </source>
</evidence>
<dbReference type="SUPFAM" id="SSF48452">
    <property type="entry name" value="TPR-like"/>
    <property type="match status" value="1"/>
</dbReference>
<dbReference type="AlphaFoldDB" id="A0A918UXN8"/>
<accession>A0A918UXN8</accession>
<evidence type="ECO:0000313" key="9">
    <source>
        <dbReference type="EMBL" id="GGZ42036.1"/>
    </source>
</evidence>
<dbReference type="Proteomes" id="UP000619457">
    <property type="component" value="Unassembled WGS sequence"/>
</dbReference>
<keyword evidence="10" id="KW-1185">Reference proteome</keyword>
<dbReference type="Pfam" id="PF14322">
    <property type="entry name" value="SusD-like_3"/>
    <property type="match status" value="1"/>
</dbReference>
<dbReference type="Gene3D" id="1.25.40.390">
    <property type="match status" value="1"/>
</dbReference>
<feature type="chain" id="PRO_5037448463" description="Starch-binding associating with outer membrane" evidence="6">
    <location>
        <begin position="28"/>
        <end position="507"/>
    </location>
</feature>
<feature type="domain" description="RagB/SusD" evidence="7">
    <location>
        <begin position="343"/>
        <end position="506"/>
    </location>
</feature>
<evidence type="ECO:0000256" key="6">
    <source>
        <dbReference type="SAM" id="SignalP"/>
    </source>
</evidence>
<dbReference type="Pfam" id="PF07980">
    <property type="entry name" value="SusD_RagB"/>
    <property type="match status" value="1"/>
</dbReference>
<name>A0A918UXN8_9BACT</name>
<evidence type="ECO:0000313" key="10">
    <source>
        <dbReference type="Proteomes" id="UP000619457"/>
    </source>
</evidence>
<reference evidence="9" key="1">
    <citation type="journal article" date="2014" name="Int. J. Syst. Evol. Microbiol.">
        <title>Complete genome sequence of Corynebacterium casei LMG S-19264T (=DSM 44701T), isolated from a smear-ripened cheese.</title>
        <authorList>
            <consortium name="US DOE Joint Genome Institute (JGI-PGF)"/>
            <person name="Walter F."/>
            <person name="Albersmeier A."/>
            <person name="Kalinowski J."/>
            <person name="Ruckert C."/>
        </authorList>
    </citation>
    <scope>NUCLEOTIDE SEQUENCE</scope>
    <source>
        <strain evidence="9">KCTC 12368</strain>
    </source>
</reference>
<keyword evidence="5" id="KW-0998">Cell outer membrane</keyword>
<dbReference type="EMBL" id="BMWX01000012">
    <property type="protein sequence ID" value="GGZ42036.1"/>
    <property type="molecule type" value="Genomic_DNA"/>
</dbReference>
<sequence length="507" mass="56019">MKFILNTYIKRSLILIALIGLASSCDVIDLTPANLIPDDEAFSTEPRIESAVLGVYESAQIGFYNDVVQRGYPFGAANVEQGDLRGEDLYNDQLFYEITYTGSYSPTSANNNGMWISLYRMINRLNIILEKLDPAFESGLLTADTRDNYRGELLFLRALSHHELLVHFARPYMDDPSLPGVPYRIFGIDEVAKISLGEMVRRGTVGEDYDQLLADLDQAEDLINEGGTFRASWGAVIALKTRIKLHKGDWQGVLDEFKKLEGKYAITSDPAAPFRSGGQSTDNIFSFLNSAESNPGTNGALPAMLGNPNTGGRGLVKISPLIWRADFWMVDDTRRKLTSSGGLGVYTTKYVDATSFSDPNVILRYSEAVLNAAEASARLNDLAAAVTLVNLVRDRSIPSTAASYTVAGLEDQNSVIQAILNEKRIEFLAEGKRFGDIHRLSGEGRMNGVPPKASSRSITNVNFYTTDREIPLSHAIPYTSTRFIWPIPLDEIQNNGLEPIEQNPGYF</sequence>